<reference evidence="1 2" key="1">
    <citation type="submission" date="2017-09" db="EMBL/GenBank/DDBJ databases">
        <title>Depth-based differentiation of microbial function through sediment-hosted aquifers and enrichment of novel symbionts in the deep terrestrial subsurface.</title>
        <authorList>
            <person name="Probst A.J."/>
            <person name="Ladd B."/>
            <person name="Jarett J.K."/>
            <person name="Geller-Mcgrath D.E."/>
            <person name="Sieber C.M."/>
            <person name="Emerson J.B."/>
            <person name="Anantharaman K."/>
            <person name="Thomas B.C."/>
            <person name="Malmstrom R."/>
            <person name="Stieglmeier M."/>
            <person name="Klingl A."/>
            <person name="Woyke T."/>
            <person name="Ryan C.M."/>
            <person name="Banfield J.F."/>
        </authorList>
    </citation>
    <scope>NUCLEOTIDE SEQUENCE [LARGE SCALE GENOMIC DNA]</scope>
    <source>
        <strain evidence="1">CG11_big_fil_rev_8_21_14_0_20_43_7</strain>
    </source>
</reference>
<dbReference type="InterPro" id="IPR046342">
    <property type="entry name" value="CBS_dom_sf"/>
</dbReference>
<sequence length="154" mass="17749">MLNKVLGEEIPTVYSKKELMKIIEEHEDSHHSDLDEDEERIIKGALSFSEKTAEDILTPRSILYLLEESEILTKTKLLAIKKNAYSRVPVYKKDKDNIVGVLLVKNLIGISPLKKVRSIYTKIMPATFNQDTRLDHLLSYFLKSKNHLVLIKNN</sequence>
<accession>A0A2H0N5H9</accession>
<dbReference type="Proteomes" id="UP000229782">
    <property type="component" value="Unassembled WGS sequence"/>
</dbReference>
<dbReference type="AlphaFoldDB" id="A0A2H0N5H9"/>
<feature type="non-terminal residue" evidence="1">
    <location>
        <position position="154"/>
    </location>
</feature>
<dbReference type="GO" id="GO:0010960">
    <property type="term" value="P:magnesium ion homeostasis"/>
    <property type="evidence" value="ECO:0007669"/>
    <property type="project" value="InterPro"/>
</dbReference>
<name>A0A2H0N5H9_9BACT</name>
<evidence type="ECO:0000313" key="1">
    <source>
        <dbReference type="EMBL" id="PIR03356.1"/>
    </source>
</evidence>
<dbReference type="EMBL" id="PCWM01000015">
    <property type="protein sequence ID" value="PIR03356.1"/>
    <property type="molecule type" value="Genomic_DNA"/>
</dbReference>
<organism evidence="1 2">
    <name type="scientific">Candidatus Magasanikbacteria bacterium CG11_big_fil_rev_8_21_14_0_20_43_7</name>
    <dbReference type="NCBI Taxonomy" id="1974654"/>
    <lineage>
        <taxon>Bacteria</taxon>
        <taxon>Candidatus Magasanikiibacteriota</taxon>
    </lineage>
</organism>
<dbReference type="Gene3D" id="3.10.580.10">
    <property type="entry name" value="CBS-domain"/>
    <property type="match status" value="1"/>
</dbReference>
<dbReference type="SUPFAM" id="SSF54631">
    <property type="entry name" value="CBS-domain pair"/>
    <property type="match status" value="1"/>
</dbReference>
<dbReference type="PANTHER" id="PTHR12064:SF94">
    <property type="entry name" value="UNEXTENDED PROTEIN"/>
    <property type="match status" value="1"/>
</dbReference>
<proteinExistence type="predicted"/>
<evidence type="ECO:0008006" key="3">
    <source>
        <dbReference type="Google" id="ProtNLM"/>
    </source>
</evidence>
<gene>
    <name evidence="1" type="ORF">COV60_00710</name>
</gene>
<dbReference type="InterPro" id="IPR045095">
    <property type="entry name" value="ACDP"/>
</dbReference>
<dbReference type="PANTHER" id="PTHR12064">
    <property type="entry name" value="METAL TRANSPORTER CNNM"/>
    <property type="match status" value="1"/>
</dbReference>
<protein>
    <recommendedName>
        <fullName evidence="3">CBS domain-containing protein</fullName>
    </recommendedName>
</protein>
<comment type="caution">
    <text evidence="1">The sequence shown here is derived from an EMBL/GenBank/DDBJ whole genome shotgun (WGS) entry which is preliminary data.</text>
</comment>
<evidence type="ECO:0000313" key="2">
    <source>
        <dbReference type="Proteomes" id="UP000229782"/>
    </source>
</evidence>